<evidence type="ECO:0000256" key="15">
    <source>
        <dbReference type="ARBA" id="ARBA00032324"/>
    </source>
</evidence>
<dbReference type="SUPFAM" id="SSF53623">
    <property type="entry name" value="MurD-like peptide ligases, catalytic domain"/>
    <property type="match status" value="1"/>
</dbReference>
<dbReference type="Pfam" id="PF08245">
    <property type="entry name" value="Mur_ligase_M"/>
    <property type="match status" value="1"/>
</dbReference>
<keyword evidence="7 17" id="KW-0963">Cytoplasm</keyword>
<dbReference type="Proteomes" id="UP000034076">
    <property type="component" value="Unassembled WGS sequence"/>
</dbReference>
<comment type="catalytic activity">
    <reaction evidence="16 17 18">
        <text>UDP-N-acetyl-alpha-D-muramoyl-L-alanine + D-glutamate + ATP = UDP-N-acetyl-alpha-D-muramoyl-L-alanyl-D-glutamate + ADP + phosphate + H(+)</text>
        <dbReference type="Rhea" id="RHEA:16429"/>
        <dbReference type="ChEBI" id="CHEBI:15378"/>
        <dbReference type="ChEBI" id="CHEBI:29986"/>
        <dbReference type="ChEBI" id="CHEBI:30616"/>
        <dbReference type="ChEBI" id="CHEBI:43474"/>
        <dbReference type="ChEBI" id="CHEBI:83898"/>
        <dbReference type="ChEBI" id="CHEBI:83900"/>
        <dbReference type="ChEBI" id="CHEBI:456216"/>
        <dbReference type="EC" id="6.3.2.9"/>
    </reaction>
</comment>
<evidence type="ECO:0000256" key="7">
    <source>
        <dbReference type="ARBA" id="ARBA00022490"/>
    </source>
</evidence>
<keyword evidence="10 17" id="KW-0067">ATP-binding</keyword>
<evidence type="ECO:0000256" key="11">
    <source>
        <dbReference type="ARBA" id="ARBA00022960"/>
    </source>
</evidence>
<comment type="subcellular location">
    <subcellularLocation>
        <location evidence="2 17 18">Cytoplasm</location>
    </subcellularLocation>
</comment>
<evidence type="ECO:0000256" key="12">
    <source>
        <dbReference type="ARBA" id="ARBA00022984"/>
    </source>
</evidence>
<dbReference type="GO" id="GO:0009252">
    <property type="term" value="P:peptidoglycan biosynthetic process"/>
    <property type="evidence" value="ECO:0007669"/>
    <property type="project" value="UniProtKB-UniRule"/>
</dbReference>
<dbReference type="GO" id="GO:0005737">
    <property type="term" value="C:cytoplasm"/>
    <property type="evidence" value="ECO:0007669"/>
    <property type="project" value="UniProtKB-SubCell"/>
</dbReference>
<dbReference type="InterPro" id="IPR013221">
    <property type="entry name" value="Mur_ligase_cen"/>
</dbReference>
<dbReference type="InterPro" id="IPR004101">
    <property type="entry name" value="Mur_ligase_C"/>
</dbReference>
<evidence type="ECO:0000256" key="13">
    <source>
        <dbReference type="ARBA" id="ARBA00023316"/>
    </source>
</evidence>
<dbReference type="STRING" id="270498.CHK_0208"/>
<dbReference type="InterPro" id="IPR036565">
    <property type="entry name" value="Mur-like_cat_sf"/>
</dbReference>
<evidence type="ECO:0000256" key="1">
    <source>
        <dbReference type="ARBA" id="ARBA00002734"/>
    </source>
</evidence>
<dbReference type="PANTHER" id="PTHR43692">
    <property type="entry name" value="UDP-N-ACETYLMURAMOYLALANINE--D-GLUTAMATE LIGASE"/>
    <property type="match status" value="1"/>
</dbReference>
<dbReference type="InterPro" id="IPR036615">
    <property type="entry name" value="Mur_ligase_C_dom_sf"/>
</dbReference>
<comment type="pathway">
    <text evidence="3 17 18">Cell wall biogenesis; peptidoglycan biosynthesis.</text>
</comment>
<dbReference type="GO" id="GO:0008764">
    <property type="term" value="F:UDP-N-acetylmuramoylalanine-D-glutamate ligase activity"/>
    <property type="evidence" value="ECO:0007669"/>
    <property type="project" value="UniProtKB-UniRule"/>
</dbReference>
<dbReference type="InterPro" id="IPR005762">
    <property type="entry name" value="MurD"/>
</dbReference>
<dbReference type="OrthoDB" id="9809796at2"/>
<keyword evidence="12 17" id="KW-0573">Peptidoglycan synthesis</keyword>
<dbReference type="EC" id="6.3.2.9" evidence="5 17"/>
<comment type="similarity">
    <text evidence="4 17">Belongs to the MurCDEF family.</text>
</comment>
<dbReference type="AlphaFoldDB" id="A0A0M2NQ05"/>
<evidence type="ECO:0000259" key="20">
    <source>
        <dbReference type="Pfam" id="PF08245"/>
    </source>
</evidence>
<dbReference type="SUPFAM" id="SSF51984">
    <property type="entry name" value="MurCD N-terminal domain"/>
    <property type="match status" value="1"/>
</dbReference>
<evidence type="ECO:0000256" key="5">
    <source>
        <dbReference type="ARBA" id="ARBA00012212"/>
    </source>
</evidence>
<keyword evidence="22" id="KW-1185">Reference proteome</keyword>
<keyword evidence="17 18" id="KW-0131">Cell cycle</keyword>
<dbReference type="Gene3D" id="3.40.1190.10">
    <property type="entry name" value="Mur-like, catalytic domain"/>
    <property type="match status" value="1"/>
</dbReference>
<protein>
    <recommendedName>
        <fullName evidence="6 17">UDP-N-acetylmuramoylalanine--D-glutamate ligase</fullName>
        <ecNumber evidence="5 17">6.3.2.9</ecNumber>
    </recommendedName>
    <alternativeName>
        <fullName evidence="15 17">D-glutamic acid-adding enzyme</fullName>
    </alternativeName>
    <alternativeName>
        <fullName evidence="14 17">UDP-N-acetylmuramoyl-L-alanyl-D-glutamate synthetase</fullName>
    </alternativeName>
</protein>
<accession>A0A0M2NQ05</accession>
<sequence>MDYKNKKVLVIGMAKSGVSSAVLLCRLGADVTIYDIKPKQHLPEHLLDELEGYKYHDMLGKDPIDLIPEMDILVLSPGVPLGLPFIKKAYELNKSVIAEIELGFEVSKADFIAITGTNGKTTTTALTGEIFKSAGIPTHVLGNIGVPITQEAMQTKAGDVVVAETAALQLDTISDYRPRESAILNITEDHLDRYGTMENYIAAKAKIFKNQTAEDYCVLNYDNELVRALAPQIKAKVVWFSIDMIPQNGAYIKEGNICFSLEGKETIILPAKEVRIPGRHNLENALAASALACLYGIAPEVIAQTLRTFPGVEHRIEFVRTVNGVSFINDSKGTNPDATINAIKAMTAPTVLLLGGFDKKNDFVPLFEEFTPMIKAVIVLGDTAEKIIAAAQECNYPNYIRATGFEDAVLKAYSIADEGDNVLLSPACASWDMFRNFEERGRIFKEIVKGL</sequence>
<evidence type="ECO:0000256" key="4">
    <source>
        <dbReference type="ARBA" id="ARBA00010416"/>
    </source>
</evidence>
<evidence type="ECO:0000256" key="3">
    <source>
        <dbReference type="ARBA" id="ARBA00004752"/>
    </source>
</evidence>
<dbReference type="RefSeq" id="WP_046442102.1">
    <property type="nucleotide sequence ID" value="NZ_JAXDTA010000213.1"/>
</dbReference>
<dbReference type="PATRIC" id="fig|270498.16.peg.1797"/>
<keyword evidence="11 17" id="KW-0133">Cell shape</keyword>
<dbReference type="GO" id="GO:0005524">
    <property type="term" value="F:ATP binding"/>
    <property type="evidence" value="ECO:0007669"/>
    <property type="project" value="UniProtKB-UniRule"/>
</dbReference>
<dbReference type="GO" id="GO:0008360">
    <property type="term" value="P:regulation of cell shape"/>
    <property type="evidence" value="ECO:0007669"/>
    <property type="project" value="UniProtKB-KW"/>
</dbReference>
<proteinExistence type="inferred from homology"/>
<evidence type="ECO:0000256" key="6">
    <source>
        <dbReference type="ARBA" id="ARBA00015655"/>
    </source>
</evidence>
<keyword evidence="13 17" id="KW-0961">Cell wall biogenesis/degradation</keyword>
<evidence type="ECO:0000256" key="2">
    <source>
        <dbReference type="ARBA" id="ARBA00004496"/>
    </source>
</evidence>
<dbReference type="PANTHER" id="PTHR43692:SF1">
    <property type="entry name" value="UDP-N-ACETYLMURAMOYLALANINE--D-GLUTAMATE LIGASE"/>
    <property type="match status" value="1"/>
</dbReference>
<keyword evidence="17 18" id="KW-0132">Cell division</keyword>
<dbReference type="GO" id="GO:0071555">
    <property type="term" value="P:cell wall organization"/>
    <property type="evidence" value="ECO:0007669"/>
    <property type="project" value="UniProtKB-KW"/>
</dbReference>
<dbReference type="HAMAP" id="MF_00639">
    <property type="entry name" value="MurD"/>
    <property type="match status" value="1"/>
</dbReference>
<dbReference type="Gene3D" id="3.90.190.20">
    <property type="entry name" value="Mur ligase, C-terminal domain"/>
    <property type="match status" value="1"/>
</dbReference>
<dbReference type="EMBL" id="LAYJ01000029">
    <property type="protein sequence ID" value="KKI52300.1"/>
    <property type="molecule type" value="Genomic_DNA"/>
</dbReference>
<dbReference type="NCBIfam" id="TIGR01087">
    <property type="entry name" value="murD"/>
    <property type="match status" value="1"/>
</dbReference>
<evidence type="ECO:0000313" key="22">
    <source>
        <dbReference type="Proteomes" id="UP000034076"/>
    </source>
</evidence>
<keyword evidence="9 17" id="KW-0547">Nucleotide-binding</keyword>
<evidence type="ECO:0000256" key="9">
    <source>
        <dbReference type="ARBA" id="ARBA00022741"/>
    </source>
</evidence>
<dbReference type="SUPFAM" id="SSF53244">
    <property type="entry name" value="MurD-like peptide ligases, peptide-binding domain"/>
    <property type="match status" value="1"/>
</dbReference>
<evidence type="ECO:0000256" key="17">
    <source>
        <dbReference type="HAMAP-Rule" id="MF_00639"/>
    </source>
</evidence>
<feature type="domain" description="Mur ligase C-terminal" evidence="19">
    <location>
        <begin position="314"/>
        <end position="428"/>
    </location>
</feature>
<evidence type="ECO:0000256" key="16">
    <source>
        <dbReference type="ARBA" id="ARBA00047632"/>
    </source>
</evidence>
<comment type="function">
    <text evidence="1 17 18">Cell wall formation. Catalyzes the addition of glutamate to the nucleotide precursor UDP-N-acetylmuramoyl-L-alanine (UMA).</text>
</comment>
<dbReference type="Pfam" id="PF21799">
    <property type="entry name" value="MurD-like_N"/>
    <property type="match status" value="1"/>
</dbReference>
<organism evidence="21 22">
    <name type="scientific">Christensenella hongkongensis</name>
    <dbReference type="NCBI Taxonomy" id="270498"/>
    <lineage>
        <taxon>Bacteria</taxon>
        <taxon>Bacillati</taxon>
        <taxon>Bacillota</taxon>
        <taxon>Clostridia</taxon>
        <taxon>Christensenellales</taxon>
        <taxon>Christensenellaceae</taxon>
        <taxon>Christensenella</taxon>
    </lineage>
</organism>
<evidence type="ECO:0000256" key="10">
    <source>
        <dbReference type="ARBA" id="ARBA00022840"/>
    </source>
</evidence>
<feature type="binding site" evidence="17">
    <location>
        <begin position="116"/>
        <end position="122"/>
    </location>
    <ligand>
        <name>ATP</name>
        <dbReference type="ChEBI" id="CHEBI:30616"/>
    </ligand>
</feature>
<dbReference type="GO" id="GO:0051301">
    <property type="term" value="P:cell division"/>
    <property type="evidence" value="ECO:0007669"/>
    <property type="project" value="UniProtKB-KW"/>
</dbReference>
<evidence type="ECO:0000256" key="8">
    <source>
        <dbReference type="ARBA" id="ARBA00022598"/>
    </source>
</evidence>
<evidence type="ECO:0000256" key="18">
    <source>
        <dbReference type="RuleBase" id="RU003664"/>
    </source>
</evidence>
<comment type="caution">
    <text evidence="21">The sequence shown here is derived from an EMBL/GenBank/DDBJ whole genome shotgun (WGS) entry which is preliminary data.</text>
</comment>
<name>A0A0M2NQ05_9FIRM</name>
<reference evidence="21 22" key="1">
    <citation type="submission" date="2015-04" db="EMBL/GenBank/DDBJ databases">
        <title>Draft genome sequence of bacteremic isolate Catabacter hongkongensis type strain HKU16T.</title>
        <authorList>
            <person name="Lau S.K."/>
            <person name="Teng J.L."/>
            <person name="Huang Y."/>
            <person name="Curreem S.O."/>
            <person name="Tsui S.K."/>
            <person name="Woo P.C."/>
        </authorList>
    </citation>
    <scope>NUCLEOTIDE SEQUENCE [LARGE SCALE GENOMIC DNA]</scope>
    <source>
        <strain evidence="21 22">HKU16</strain>
    </source>
</reference>
<feature type="domain" description="Mur ligase central" evidence="20">
    <location>
        <begin position="114"/>
        <end position="292"/>
    </location>
</feature>
<dbReference type="Pfam" id="PF02875">
    <property type="entry name" value="Mur_ligase_C"/>
    <property type="match status" value="1"/>
</dbReference>
<evidence type="ECO:0000259" key="19">
    <source>
        <dbReference type="Pfam" id="PF02875"/>
    </source>
</evidence>
<evidence type="ECO:0000256" key="14">
    <source>
        <dbReference type="ARBA" id="ARBA00030398"/>
    </source>
</evidence>
<dbReference type="Gene3D" id="3.40.50.720">
    <property type="entry name" value="NAD(P)-binding Rossmann-like Domain"/>
    <property type="match status" value="1"/>
</dbReference>
<keyword evidence="8 17" id="KW-0436">Ligase</keyword>
<evidence type="ECO:0000313" key="21">
    <source>
        <dbReference type="EMBL" id="KKI52300.1"/>
    </source>
</evidence>
<gene>
    <name evidence="17" type="primary">murD</name>
    <name evidence="21" type="ORF">CHK_0208</name>
</gene>
<dbReference type="UniPathway" id="UPA00219"/>